<dbReference type="Pfam" id="PF00067">
    <property type="entry name" value="p450"/>
    <property type="match status" value="1"/>
</dbReference>
<dbReference type="GO" id="GO:0004497">
    <property type="term" value="F:monooxygenase activity"/>
    <property type="evidence" value="ECO:0007669"/>
    <property type="project" value="InterPro"/>
</dbReference>
<accession>A0A1G7TAJ9</accession>
<dbReference type="GO" id="GO:0005506">
    <property type="term" value="F:iron ion binding"/>
    <property type="evidence" value="ECO:0007669"/>
    <property type="project" value="InterPro"/>
</dbReference>
<dbReference type="InterPro" id="IPR036396">
    <property type="entry name" value="Cyt_P450_sf"/>
</dbReference>
<dbReference type="InterPro" id="IPR002397">
    <property type="entry name" value="Cyt_P450_B"/>
</dbReference>
<dbReference type="GO" id="GO:0020037">
    <property type="term" value="F:heme binding"/>
    <property type="evidence" value="ECO:0007669"/>
    <property type="project" value="InterPro"/>
</dbReference>
<dbReference type="GO" id="GO:0016705">
    <property type="term" value="F:oxidoreductase activity, acting on paired donors, with incorporation or reduction of molecular oxygen"/>
    <property type="evidence" value="ECO:0007669"/>
    <property type="project" value="InterPro"/>
</dbReference>
<evidence type="ECO:0000313" key="2">
    <source>
        <dbReference type="EMBL" id="SDG32326.1"/>
    </source>
</evidence>
<organism evidence="2 3">
    <name type="scientific">Streptomyces griseoaurantiacus</name>
    <dbReference type="NCBI Taxonomy" id="68213"/>
    <lineage>
        <taxon>Bacteria</taxon>
        <taxon>Bacillati</taxon>
        <taxon>Actinomycetota</taxon>
        <taxon>Actinomycetes</taxon>
        <taxon>Kitasatosporales</taxon>
        <taxon>Streptomycetaceae</taxon>
        <taxon>Streptomyces</taxon>
        <taxon>Streptomyces aurantiacus group</taxon>
    </lineage>
</organism>
<comment type="similarity">
    <text evidence="1">Belongs to the cytochrome P450 family.</text>
</comment>
<sequence length="389" mass="43007">MTHASDPGIAFDEELGAWIVDGHEEFLAVSRSTAFNIPKLTLPPELLVNVGKVDINPVQEQSDYVLLYSVGADHRRRRRFLAGHFTRQAVDGRRESIRKTVRELLTEGQRAGRIDLTADITRPLLTRIMSDVVGIPPALRGEFDEWARAVTNAGQLGVQGSPAEALHRAAESVNAITQLVRDLLGSPVDLPHGSILSYAAGRPSDAASLSVEELAANVRSIYSSGIETTEYLVASTAYMIFSSPSALRDLRADPSRIEAVVRETLRFACPAVEIPVRRANRDVRIFNSLIREGDWVRLVALKAERDSRRFSCPDKFDHRRTDQSMPLTYGLGPHRCLGQHLATAIAEEVGRTLADPEYGAHMDTPFPGFRRRAALPVIWGPEWIHLALA</sequence>
<protein>
    <submittedName>
        <fullName evidence="2">Cytochrome P450</fullName>
    </submittedName>
</protein>
<dbReference type="EMBL" id="FNAX01000017">
    <property type="protein sequence ID" value="SDG32326.1"/>
    <property type="molecule type" value="Genomic_DNA"/>
</dbReference>
<dbReference type="PRINTS" id="PR00359">
    <property type="entry name" value="BP450"/>
</dbReference>
<evidence type="ECO:0000313" key="3">
    <source>
        <dbReference type="Proteomes" id="UP000198614"/>
    </source>
</evidence>
<gene>
    <name evidence="2" type="ORF">SAMN05216260_117135</name>
</gene>
<dbReference type="PANTHER" id="PTHR46696:SF1">
    <property type="entry name" value="CYTOCHROME P450 YJIB-RELATED"/>
    <property type="match status" value="1"/>
</dbReference>
<evidence type="ECO:0000256" key="1">
    <source>
        <dbReference type="ARBA" id="ARBA00010617"/>
    </source>
</evidence>
<proteinExistence type="inferred from homology"/>
<dbReference type="Proteomes" id="UP000198614">
    <property type="component" value="Unassembled WGS sequence"/>
</dbReference>
<reference evidence="2 3" key="1">
    <citation type="submission" date="2016-10" db="EMBL/GenBank/DDBJ databases">
        <authorList>
            <person name="de Groot N.N."/>
        </authorList>
    </citation>
    <scope>NUCLEOTIDE SEQUENCE [LARGE SCALE GENOMIC DNA]</scope>
    <source>
        <strain evidence="2 3">CGMCC 4.1859</strain>
    </source>
</reference>
<dbReference type="Gene3D" id="1.10.630.10">
    <property type="entry name" value="Cytochrome P450"/>
    <property type="match status" value="1"/>
</dbReference>
<dbReference type="AlphaFoldDB" id="A0A1G7TAJ9"/>
<dbReference type="SUPFAM" id="SSF48264">
    <property type="entry name" value="Cytochrome P450"/>
    <property type="match status" value="1"/>
</dbReference>
<dbReference type="PANTHER" id="PTHR46696">
    <property type="entry name" value="P450, PUTATIVE (EUROFUNG)-RELATED"/>
    <property type="match status" value="1"/>
</dbReference>
<dbReference type="InterPro" id="IPR001128">
    <property type="entry name" value="Cyt_P450"/>
</dbReference>
<name>A0A1G7TAJ9_9ACTN</name>